<feature type="transmembrane region" description="Helical" evidence="1">
    <location>
        <begin position="134"/>
        <end position="152"/>
    </location>
</feature>
<evidence type="ECO:0000313" key="2">
    <source>
        <dbReference type="EMBL" id="GAA2352866.1"/>
    </source>
</evidence>
<keyword evidence="1" id="KW-1133">Transmembrane helix</keyword>
<reference evidence="2 3" key="1">
    <citation type="journal article" date="2019" name="Int. J. Syst. Evol. Microbiol.">
        <title>The Global Catalogue of Microorganisms (GCM) 10K type strain sequencing project: providing services to taxonomists for standard genome sequencing and annotation.</title>
        <authorList>
            <consortium name="The Broad Institute Genomics Platform"/>
            <consortium name="The Broad Institute Genome Sequencing Center for Infectious Disease"/>
            <person name="Wu L."/>
            <person name="Ma J."/>
        </authorList>
    </citation>
    <scope>NUCLEOTIDE SEQUENCE [LARGE SCALE GENOMIC DNA]</scope>
    <source>
        <strain evidence="2 3">JCM 3272</strain>
    </source>
</reference>
<feature type="transmembrane region" description="Helical" evidence="1">
    <location>
        <begin position="235"/>
        <end position="255"/>
    </location>
</feature>
<dbReference type="RefSeq" id="WP_344614316.1">
    <property type="nucleotide sequence ID" value="NZ_BAAARV010000033.1"/>
</dbReference>
<comment type="caution">
    <text evidence="2">The sequence shown here is derived from an EMBL/GenBank/DDBJ whole genome shotgun (WGS) entry which is preliminary data.</text>
</comment>
<protein>
    <submittedName>
        <fullName evidence="2">Uncharacterized protein</fullName>
    </submittedName>
</protein>
<feature type="transmembrane region" description="Helical" evidence="1">
    <location>
        <begin position="206"/>
        <end position="229"/>
    </location>
</feature>
<dbReference type="EMBL" id="BAAARV010000033">
    <property type="protein sequence ID" value="GAA2352866.1"/>
    <property type="molecule type" value="Genomic_DNA"/>
</dbReference>
<keyword evidence="1" id="KW-0472">Membrane</keyword>
<evidence type="ECO:0000256" key="1">
    <source>
        <dbReference type="SAM" id="Phobius"/>
    </source>
</evidence>
<name>A0ABN3GIY4_9ACTN</name>
<keyword evidence="3" id="KW-1185">Reference proteome</keyword>
<proteinExistence type="predicted"/>
<keyword evidence="1" id="KW-0812">Transmembrane</keyword>
<organism evidence="2 3">
    <name type="scientific">Dactylosporangium salmoneum</name>
    <dbReference type="NCBI Taxonomy" id="53361"/>
    <lineage>
        <taxon>Bacteria</taxon>
        <taxon>Bacillati</taxon>
        <taxon>Actinomycetota</taxon>
        <taxon>Actinomycetes</taxon>
        <taxon>Micromonosporales</taxon>
        <taxon>Micromonosporaceae</taxon>
        <taxon>Dactylosporangium</taxon>
    </lineage>
</organism>
<sequence length="278" mass="28127">MALVRRTTILGSSSNRVVAAATVAPPNLVQPPIPPQAGPVDVDVTQRIPTPGMAPGMAPGTAPGTVPELGAAVAAAVGGDVPPAPGGEAAAVASQPASIASLVAAFGLVAAGGAGSWALYHFGINAEEIHLPDATALFGVLFAFATAVERVLEPFARFMPGQHAKGELERAVANMANKYHDATLDDLIQVAHAKSMVDRGRASRGLVSWGIAVALATVASASGGLYLLHSIAGDAWHGIPVWIDAVITGVVVGSGTKPLHDVISKVQKNKEKSEDTSA</sequence>
<feature type="transmembrane region" description="Helical" evidence="1">
    <location>
        <begin position="99"/>
        <end position="122"/>
    </location>
</feature>
<dbReference type="Proteomes" id="UP001501444">
    <property type="component" value="Unassembled WGS sequence"/>
</dbReference>
<accession>A0ABN3GIY4</accession>
<gene>
    <name evidence="2" type="ORF">GCM10010170_043860</name>
</gene>
<evidence type="ECO:0000313" key="3">
    <source>
        <dbReference type="Proteomes" id="UP001501444"/>
    </source>
</evidence>